<dbReference type="SUPFAM" id="SSF90229">
    <property type="entry name" value="CCCH zinc finger"/>
    <property type="match status" value="1"/>
</dbReference>
<dbReference type="OrthoDB" id="411372at2759"/>
<keyword evidence="2" id="KW-0677">Repeat</keyword>
<dbReference type="PANTHER" id="PTHR11224">
    <property type="entry name" value="MAKORIN-RELATED"/>
    <property type="match status" value="1"/>
</dbReference>
<protein>
    <recommendedName>
        <fullName evidence="7">C3H1-type domain-containing protein</fullName>
    </recommendedName>
</protein>
<sequence length="704" mass="75741">MERARERESVKKTEGGKTGAPRAKKRARRLARRALSAAKAFRKNPARLLLSFLLPRRSDGVSLCRPHNPARFRPSRPRGREAKTERGGGGALRPRPLRTRKKITPIERQEGRGPVDRSSRKPVCTVLVRREEEPLAKSCRNDPFVNNRDRRDISAEPCNFLEKRHSCEMISGSLGVAGGEPPNGGIGHFTQSAFDLPNSGQIGDASHHLLRLPQAAQFPHRISARNQGSLQLADFGGMGTVGPGAPVAFSSSLPSSASAVHKLAGKGACFSTHGTLVDLWCVRCIFCCPPPRNPAFTWPRNASRRASGSSLQHVPCKFYKSGACTAGKNCMFSHNRESTPDGFICRYFVKGNCKFGNKCALSHALPDRVPGVGKLRRASVSSIHRHLQHQGETTSTGGVLPIPMIRSLSMNGDWPLPRDAALLSSSSAGGGAMLGREYGFGHRMAAPTQQQHVHHSHYSGSLPEGAGFRLGSSASFPRLPLSSPLDQHNVGGGRPVSNLTASIQQLFDAPRPPPSYSEVAAGSSPSSAGPHSPAPTAQHQPPLTPQQQQQQQQQQKQTQPQQQQQHHMTGCVQYNGNRRSLPDIFRFNPSSAPAGMESRATHKALFMPGNTPDFHDEFPFPASNSGPSGVCGGGVGVGSGTRLLYGRLYSIAEMRYHGELGPCPAVTVGGEFNDDADDAGMDMDLGSEGLLPSSLNELFFGPAE</sequence>
<feature type="compositionally biased region" description="Low complexity" evidence="6">
    <location>
        <begin position="520"/>
        <end position="567"/>
    </location>
</feature>
<evidence type="ECO:0000256" key="1">
    <source>
        <dbReference type="ARBA" id="ARBA00022723"/>
    </source>
</evidence>
<evidence type="ECO:0000313" key="9">
    <source>
        <dbReference type="Proteomes" id="UP000673691"/>
    </source>
</evidence>
<feature type="domain" description="C3H1-type" evidence="7">
    <location>
        <begin position="310"/>
        <end position="337"/>
    </location>
</feature>
<feature type="domain" description="C3H1-type" evidence="7">
    <location>
        <begin position="339"/>
        <end position="366"/>
    </location>
</feature>
<dbReference type="InterPro" id="IPR041367">
    <property type="entry name" value="Znf-CCCH_4"/>
</dbReference>
<dbReference type="Gene3D" id="4.10.1000.10">
    <property type="entry name" value="Zinc finger, CCCH-type"/>
    <property type="match status" value="1"/>
</dbReference>
<name>A0A8H8A164_9FUNG</name>
<feature type="region of interest" description="Disordered" evidence="6">
    <location>
        <begin position="1"/>
        <end position="26"/>
    </location>
</feature>
<dbReference type="GO" id="GO:0008270">
    <property type="term" value="F:zinc ion binding"/>
    <property type="evidence" value="ECO:0007669"/>
    <property type="project" value="UniProtKB-KW"/>
</dbReference>
<dbReference type="PROSITE" id="PS50103">
    <property type="entry name" value="ZF_C3H1"/>
    <property type="match status" value="2"/>
</dbReference>
<dbReference type="AlphaFoldDB" id="A0A8H8A164"/>
<feature type="region of interest" description="Disordered" evidence="6">
    <location>
        <begin position="507"/>
        <end position="568"/>
    </location>
</feature>
<keyword evidence="3 5" id="KW-0863">Zinc-finger</keyword>
<dbReference type="Pfam" id="PF18044">
    <property type="entry name" value="zf-CCCH_4"/>
    <property type="match status" value="1"/>
</dbReference>
<feature type="compositionally biased region" description="Basic and acidic residues" evidence="6">
    <location>
        <begin position="1"/>
        <end position="15"/>
    </location>
</feature>
<evidence type="ECO:0000259" key="7">
    <source>
        <dbReference type="PROSITE" id="PS50103"/>
    </source>
</evidence>
<evidence type="ECO:0000256" key="5">
    <source>
        <dbReference type="PROSITE-ProRule" id="PRU00723"/>
    </source>
</evidence>
<feature type="zinc finger region" description="C3H1-type" evidence="5">
    <location>
        <begin position="339"/>
        <end position="366"/>
    </location>
</feature>
<dbReference type="EMBL" id="JAEFCI010001088">
    <property type="protein sequence ID" value="KAG5463136.1"/>
    <property type="molecule type" value="Genomic_DNA"/>
</dbReference>
<accession>A0A8H8A164</accession>
<dbReference type="Proteomes" id="UP000673691">
    <property type="component" value="Unassembled WGS sequence"/>
</dbReference>
<dbReference type="GO" id="GO:0061630">
    <property type="term" value="F:ubiquitin protein ligase activity"/>
    <property type="evidence" value="ECO:0007669"/>
    <property type="project" value="InterPro"/>
</dbReference>
<evidence type="ECO:0000256" key="3">
    <source>
        <dbReference type="ARBA" id="ARBA00022771"/>
    </source>
</evidence>
<dbReference type="InterPro" id="IPR036855">
    <property type="entry name" value="Znf_CCCH_sf"/>
</dbReference>
<keyword evidence="9" id="KW-1185">Reference proteome</keyword>
<dbReference type="GO" id="GO:0000209">
    <property type="term" value="P:protein polyubiquitination"/>
    <property type="evidence" value="ECO:0007669"/>
    <property type="project" value="InterPro"/>
</dbReference>
<proteinExistence type="predicted"/>
<evidence type="ECO:0000256" key="4">
    <source>
        <dbReference type="ARBA" id="ARBA00022833"/>
    </source>
</evidence>
<keyword evidence="4 5" id="KW-0862">Zinc</keyword>
<feature type="compositionally biased region" description="Basic residues" evidence="6">
    <location>
        <begin position="68"/>
        <end position="77"/>
    </location>
</feature>
<gene>
    <name evidence="8" type="ORF">BJ554DRAFT_1542</name>
</gene>
<keyword evidence="1 5" id="KW-0479">Metal-binding</keyword>
<reference evidence="8 9" key="1">
    <citation type="journal article" name="Sci. Rep.">
        <title>Genome-scale phylogenetic analyses confirm Olpidium as the closest living zoosporic fungus to the non-flagellated, terrestrial fungi.</title>
        <authorList>
            <person name="Chang Y."/>
            <person name="Rochon D."/>
            <person name="Sekimoto S."/>
            <person name="Wang Y."/>
            <person name="Chovatia M."/>
            <person name="Sandor L."/>
            <person name="Salamov A."/>
            <person name="Grigoriev I.V."/>
            <person name="Stajich J.E."/>
            <person name="Spatafora J.W."/>
        </authorList>
    </citation>
    <scope>NUCLEOTIDE SEQUENCE [LARGE SCALE GENOMIC DNA]</scope>
    <source>
        <strain evidence="8">S191</strain>
    </source>
</reference>
<feature type="region of interest" description="Disordered" evidence="6">
    <location>
        <begin position="65"/>
        <end position="96"/>
    </location>
</feature>
<dbReference type="InterPro" id="IPR045072">
    <property type="entry name" value="MKRN-like"/>
</dbReference>
<organism evidence="8 9">
    <name type="scientific">Olpidium bornovanus</name>
    <dbReference type="NCBI Taxonomy" id="278681"/>
    <lineage>
        <taxon>Eukaryota</taxon>
        <taxon>Fungi</taxon>
        <taxon>Fungi incertae sedis</taxon>
        <taxon>Olpidiomycota</taxon>
        <taxon>Olpidiomycotina</taxon>
        <taxon>Olpidiomycetes</taxon>
        <taxon>Olpidiales</taxon>
        <taxon>Olpidiaceae</taxon>
        <taxon>Olpidium</taxon>
    </lineage>
</organism>
<feature type="zinc finger region" description="C3H1-type" evidence="5">
    <location>
        <begin position="310"/>
        <end position="337"/>
    </location>
</feature>
<dbReference type="Pfam" id="PF14608">
    <property type="entry name" value="zf-CCCH_2"/>
    <property type="match status" value="1"/>
</dbReference>
<dbReference type="SMART" id="SM00356">
    <property type="entry name" value="ZnF_C3H1"/>
    <property type="match status" value="2"/>
</dbReference>
<dbReference type="PANTHER" id="PTHR11224:SF10">
    <property type="entry name" value="IP09428P-RELATED"/>
    <property type="match status" value="1"/>
</dbReference>
<evidence type="ECO:0000256" key="2">
    <source>
        <dbReference type="ARBA" id="ARBA00022737"/>
    </source>
</evidence>
<evidence type="ECO:0000313" key="8">
    <source>
        <dbReference type="EMBL" id="KAG5463136.1"/>
    </source>
</evidence>
<dbReference type="InterPro" id="IPR000571">
    <property type="entry name" value="Znf_CCCH"/>
</dbReference>
<comment type="caution">
    <text evidence="8">The sequence shown here is derived from an EMBL/GenBank/DDBJ whole genome shotgun (WGS) entry which is preliminary data.</text>
</comment>
<evidence type="ECO:0000256" key="6">
    <source>
        <dbReference type="SAM" id="MobiDB-lite"/>
    </source>
</evidence>